<keyword evidence="1" id="KW-0732">Signal</keyword>
<sequence length="117" mass="14006">MAAKFYICMLLVVLVSSAVYNARLRRPQRKEKTSNLLYEKQIIFHLLKNDASFPQQITRTSQTYRRQNQSAFLRLYRSAEESLIQKKMRVRDMKDIQKPVCFEMEYFIDYSFDFASA</sequence>
<reference evidence="2 3" key="1">
    <citation type="submission" date="2022-05" db="EMBL/GenBank/DDBJ databases">
        <authorList>
            <consortium name="Genoscope - CEA"/>
            <person name="William W."/>
        </authorList>
    </citation>
    <scope>NUCLEOTIDE SEQUENCE [LARGE SCALE GENOMIC DNA]</scope>
</reference>
<name>A0ABN8RMA8_9CNID</name>
<feature type="signal peptide" evidence="1">
    <location>
        <begin position="1"/>
        <end position="17"/>
    </location>
</feature>
<dbReference type="EMBL" id="CALNXK010000240">
    <property type="protein sequence ID" value="CAH3178477.1"/>
    <property type="molecule type" value="Genomic_DNA"/>
</dbReference>
<accession>A0ABN8RMA8</accession>
<comment type="caution">
    <text evidence="2">The sequence shown here is derived from an EMBL/GenBank/DDBJ whole genome shotgun (WGS) entry which is preliminary data.</text>
</comment>
<feature type="chain" id="PRO_5046689875" description="Growth hormone" evidence="1">
    <location>
        <begin position="18"/>
        <end position="117"/>
    </location>
</feature>
<protein>
    <recommendedName>
        <fullName evidence="4">Growth hormone</fullName>
    </recommendedName>
</protein>
<evidence type="ECO:0000313" key="3">
    <source>
        <dbReference type="Proteomes" id="UP001159405"/>
    </source>
</evidence>
<organism evidence="2 3">
    <name type="scientific">Porites lobata</name>
    <dbReference type="NCBI Taxonomy" id="104759"/>
    <lineage>
        <taxon>Eukaryota</taxon>
        <taxon>Metazoa</taxon>
        <taxon>Cnidaria</taxon>
        <taxon>Anthozoa</taxon>
        <taxon>Hexacorallia</taxon>
        <taxon>Scleractinia</taxon>
        <taxon>Fungiina</taxon>
        <taxon>Poritidae</taxon>
        <taxon>Porites</taxon>
    </lineage>
</organism>
<dbReference type="Proteomes" id="UP001159405">
    <property type="component" value="Unassembled WGS sequence"/>
</dbReference>
<evidence type="ECO:0008006" key="4">
    <source>
        <dbReference type="Google" id="ProtNLM"/>
    </source>
</evidence>
<evidence type="ECO:0000313" key="2">
    <source>
        <dbReference type="EMBL" id="CAH3178477.1"/>
    </source>
</evidence>
<gene>
    <name evidence="2" type="ORF">PLOB_00020353</name>
</gene>
<proteinExistence type="predicted"/>
<evidence type="ECO:0000256" key="1">
    <source>
        <dbReference type="SAM" id="SignalP"/>
    </source>
</evidence>
<keyword evidence="3" id="KW-1185">Reference proteome</keyword>